<organism evidence="2">
    <name type="scientific">Caenorhabditis brenneri</name>
    <name type="common">Nematode worm</name>
    <dbReference type="NCBI Taxonomy" id="135651"/>
    <lineage>
        <taxon>Eukaryota</taxon>
        <taxon>Metazoa</taxon>
        <taxon>Ecdysozoa</taxon>
        <taxon>Nematoda</taxon>
        <taxon>Chromadorea</taxon>
        <taxon>Rhabditida</taxon>
        <taxon>Rhabditina</taxon>
        <taxon>Rhabditomorpha</taxon>
        <taxon>Rhabditoidea</taxon>
        <taxon>Rhabditidae</taxon>
        <taxon>Peloderinae</taxon>
        <taxon>Caenorhabditis</taxon>
    </lineage>
</organism>
<keyword evidence="2" id="KW-1185">Reference proteome</keyword>
<dbReference type="Proteomes" id="UP000008068">
    <property type="component" value="Unassembled WGS sequence"/>
</dbReference>
<name>G0NT88_CAEBE</name>
<gene>
    <name evidence="1" type="ORF">CAEBREN_25417</name>
</gene>
<reference evidence="2" key="1">
    <citation type="submission" date="2011-07" db="EMBL/GenBank/DDBJ databases">
        <authorList>
            <consortium name="Caenorhabditis brenneri Sequencing and Analysis Consortium"/>
            <person name="Wilson R.K."/>
        </authorList>
    </citation>
    <scope>NUCLEOTIDE SEQUENCE [LARGE SCALE GENOMIC DNA]</scope>
    <source>
        <strain evidence="2">PB2801</strain>
    </source>
</reference>
<dbReference type="InParanoid" id="G0NT88"/>
<evidence type="ECO:0000313" key="2">
    <source>
        <dbReference type="Proteomes" id="UP000008068"/>
    </source>
</evidence>
<proteinExistence type="predicted"/>
<sequence length="210" mass="24429">MTHREFIENIERRRHGKKISLDSKGFIKNIKFPENNFKVKHIPHINMHKNKKVSEVLKSDTTTSAGIHGSCGLKEREAMQIREVYKAVLSVSTDSSGQPNEDMEKLSSNTNGFYFDIKVRKKQINDMGDQLYLSTCKMYRSVSPIPSPNCFSFKKYLQEVDELFYRCNYKLHEAAKEKWDQMEQAEFKKETYGKISELDRNLVFIAGGLE</sequence>
<dbReference type="AlphaFoldDB" id="G0NT88"/>
<dbReference type="EMBL" id="GL379942">
    <property type="protein sequence ID" value="EGT37098.1"/>
    <property type="molecule type" value="Genomic_DNA"/>
</dbReference>
<protein>
    <submittedName>
        <fullName evidence="1">Uncharacterized protein</fullName>
    </submittedName>
</protein>
<evidence type="ECO:0000313" key="1">
    <source>
        <dbReference type="EMBL" id="EGT37098.1"/>
    </source>
</evidence>
<accession>G0NT88</accession>
<dbReference type="HOGENOM" id="CLU_1311076_0_0_1"/>